<gene>
    <name evidence="1" type="ORF">RchiOBHm_Chr4g0394521</name>
</gene>
<accession>A0A2P6QR94</accession>
<keyword evidence="2" id="KW-1185">Reference proteome</keyword>
<protein>
    <submittedName>
        <fullName evidence="1">Uncharacterized protein</fullName>
    </submittedName>
</protein>
<organism evidence="1 2">
    <name type="scientific">Rosa chinensis</name>
    <name type="common">China rose</name>
    <dbReference type="NCBI Taxonomy" id="74649"/>
    <lineage>
        <taxon>Eukaryota</taxon>
        <taxon>Viridiplantae</taxon>
        <taxon>Streptophyta</taxon>
        <taxon>Embryophyta</taxon>
        <taxon>Tracheophyta</taxon>
        <taxon>Spermatophyta</taxon>
        <taxon>Magnoliopsida</taxon>
        <taxon>eudicotyledons</taxon>
        <taxon>Gunneridae</taxon>
        <taxon>Pentapetalae</taxon>
        <taxon>rosids</taxon>
        <taxon>fabids</taxon>
        <taxon>Rosales</taxon>
        <taxon>Rosaceae</taxon>
        <taxon>Rosoideae</taxon>
        <taxon>Rosoideae incertae sedis</taxon>
        <taxon>Rosa</taxon>
    </lineage>
</organism>
<comment type="caution">
    <text evidence="1">The sequence shown here is derived from an EMBL/GenBank/DDBJ whole genome shotgun (WGS) entry which is preliminary data.</text>
</comment>
<dbReference type="EMBL" id="PDCK01000042">
    <property type="protein sequence ID" value="PRQ36702.1"/>
    <property type="molecule type" value="Genomic_DNA"/>
</dbReference>
<evidence type="ECO:0000313" key="1">
    <source>
        <dbReference type="EMBL" id="PRQ36702.1"/>
    </source>
</evidence>
<name>A0A2P6QR94_ROSCH</name>
<sequence>MIKGLRRYPDPVLLEVNGVIHEFTSGGDTDTHTEKSHIALMLQKINSILRDAGHVPDFDNVLLDVDLKE</sequence>
<dbReference type="Gramene" id="PRQ36702">
    <property type="protein sequence ID" value="PRQ36702"/>
    <property type="gene ID" value="RchiOBHm_Chr4g0394521"/>
</dbReference>
<proteinExistence type="predicted"/>
<reference evidence="1 2" key="1">
    <citation type="journal article" date="2018" name="Nat. Genet.">
        <title>The Rosa genome provides new insights in the design of modern roses.</title>
        <authorList>
            <person name="Bendahmane M."/>
        </authorList>
    </citation>
    <scope>NUCLEOTIDE SEQUENCE [LARGE SCALE GENOMIC DNA]</scope>
    <source>
        <strain evidence="2">cv. Old Blush</strain>
    </source>
</reference>
<dbReference type="AlphaFoldDB" id="A0A2P6QR94"/>
<evidence type="ECO:0000313" key="2">
    <source>
        <dbReference type="Proteomes" id="UP000238479"/>
    </source>
</evidence>
<dbReference type="Proteomes" id="UP000238479">
    <property type="component" value="Chromosome 4"/>
</dbReference>